<reference evidence="1 2" key="1">
    <citation type="submission" date="2017-06" db="EMBL/GenBank/DDBJ databases">
        <title>Salmonella reference genomes for public health.</title>
        <authorList>
            <person name="Robertson J."/>
            <person name="Yoshida C."/>
            <person name="Gurnik S."/>
            <person name="Nash J."/>
        </authorList>
    </citation>
    <scope>NUCLEOTIDE SEQUENCE [LARGE SCALE GENOMIC DNA]</scope>
    <source>
        <strain evidence="1 2">SA19983605</strain>
    </source>
</reference>
<accession>A0A248K6S1</accession>
<dbReference type="AlphaFoldDB" id="A0A248K6S1"/>
<evidence type="ECO:0000313" key="2">
    <source>
        <dbReference type="Proteomes" id="UP000197991"/>
    </source>
</evidence>
<dbReference type="Proteomes" id="UP000197991">
    <property type="component" value="Chromosome"/>
</dbReference>
<protein>
    <submittedName>
        <fullName evidence="1">Uncharacterized protein</fullName>
    </submittedName>
</protein>
<gene>
    <name evidence="1" type="ORF">LFZ56_03715</name>
</gene>
<name>A0A248K6S1_SALBN</name>
<sequence>MAERVQYNLNVYDHRGSALSVTLQPSNHVYEVFINVSKTGKPGVFHAMFFGAGVFSESGKR</sequence>
<keyword evidence="2" id="KW-1185">Reference proteome</keyword>
<dbReference type="EMBL" id="CP022120">
    <property type="protein sequence ID" value="ASG53464.1"/>
    <property type="molecule type" value="Genomic_DNA"/>
</dbReference>
<organism evidence="1 2">
    <name type="scientific">Salmonella bongori serovar 66:z41:- str. SA19983605</name>
    <dbReference type="NCBI Taxonomy" id="1243617"/>
    <lineage>
        <taxon>Bacteria</taxon>
        <taxon>Pseudomonadati</taxon>
        <taxon>Pseudomonadota</taxon>
        <taxon>Gammaproteobacteria</taxon>
        <taxon>Enterobacterales</taxon>
        <taxon>Enterobacteriaceae</taxon>
        <taxon>Salmonella</taxon>
    </lineage>
</organism>
<evidence type="ECO:0000313" key="1">
    <source>
        <dbReference type="EMBL" id="ASG53464.1"/>
    </source>
</evidence>
<proteinExistence type="predicted"/>